<protein>
    <submittedName>
        <fullName evidence="2">Uncharacterized protein</fullName>
    </submittedName>
</protein>
<dbReference type="RefSeq" id="XP_014153257.1">
    <property type="nucleotide sequence ID" value="XM_014297782.1"/>
</dbReference>
<evidence type="ECO:0000313" key="2">
    <source>
        <dbReference type="EMBL" id="KNC79355.1"/>
    </source>
</evidence>
<feature type="compositionally biased region" description="Polar residues" evidence="1">
    <location>
        <begin position="99"/>
        <end position="108"/>
    </location>
</feature>
<evidence type="ECO:0000313" key="3">
    <source>
        <dbReference type="Proteomes" id="UP000054560"/>
    </source>
</evidence>
<name>A0A0L0FRF6_9EUKA</name>
<proteinExistence type="predicted"/>
<evidence type="ECO:0000256" key="1">
    <source>
        <dbReference type="SAM" id="MobiDB-lite"/>
    </source>
</evidence>
<feature type="region of interest" description="Disordered" evidence="1">
    <location>
        <begin position="1"/>
        <end position="39"/>
    </location>
</feature>
<dbReference type="EMBL" id="KQ242320">
    <property type="protein sequence ID" value="KNC79355.1"/>
    <property type="molecule type" value="Genomic_DNA"/>
</dbReference>
<sequence length="123" mass="14297">MPSLMSNSNSEEEETPRLGDQHVRWDQQRESEANKGRFRLNRISMARQLERFRLRPNLIGTSRSKTDFDTTTEPNEPTNVPKEQPNQEQASEVQERNGQDQQGQTAKTWVQPDDQLSRNDGEE</sequence>
<feature type="compositionally biased region" description="Low complexity" evidence="1">
    <location>
        <begin position="69"/>
        <end position="79"/>
    </location>
</feature>
<keyword evidence="3" id="KW-1185">Reference proteome</keyword>
<gene>
    <name evidence="2" type="ORF">SARC_08247</name>
</gene>
<feature type="region of interest" description="Disordered" evidence="1">
    <location>
        <begin position="52"/>
        <end position="123"/>
    </location>
</feature>
<organism evidence="2 3">
    <name type="scientific">Sphaeroforma arctica JP610</name>
    <dbReference type="NCBI Taxonomy" id="667725"/>
    <lineage>
        <taxon>Eukaryota</taxon>
        <taxon>Ichthyosporea</taxon>
        <taxon>Ichthyophonida</taxon>
        <taxon>Sphaeroforma</taxon>
    </lineage>
</organism>
<accession>A0A0L0FRF6</accession>
<dbReference type="Proteomes" id="UP000054560">
    <property type="component" value="Unassembled WGS sequence"/>
</dbReference>
<dbReference type="GeneID" id="25908751"/>
<reference evidence="2 3" key="1">
    <citation type="submission" date="2011-02" db="EMBL/GenBank/DDBJ databases">
        <title>The Genome Sequence of Sphaeroforma arctica JP610.</title>
        <authorList>
            <consortium name="The Broad Institute Genome Sequencing Platform"/>
            <person name="Russ C."/>
            <person name="Cuomo C."/>
            <person name="Young S.K."/>
            <person name="Zeng Q."/>
            <person name="Gargeya S."/>
            <person name="Alvarado L."/>
            <person name="Berlin A."/>
            <person name="Chapman S.B."/>
            <person name="Chen Z."/>
            <person name="Freedman E."/>
            <person name="Gellesch M."/>
            <person name="Goldberg J."/>
            <person name="Griggs A."/>
            <person name="Gujja S."/>
            <person name="Heilman E."/>
            <person name="Heiman D."/>
            <person name="Howarth C."/>
            <person name="Mehta T."/>
            <person name="Neiman D."/>
            <person name="Pearson M."/>
            <person name="Roberts A."/>
            <person name="Saif S."/>
            <person name="Shea T."/>
            <person name="Shenoy N."/>
            <person name="Sisk P."/>
            <person name="Stolte C."/>
            <person name="Sykes S."/>
            <person name="White J."/>
            <person name="Yandava C."/>
            <person name="Burger G."/>
            <person name="Gray M.W."/>
            <person name="Holland P.W.H."/>
            <person name="King N."/>
            <person name="Lang F.B.F."/>
            <person name="Roger A.J."/>
            <person name="Ruiz-Trillo I."/>
            <person name="Haas B."/>
            <person name="Nusbaum C."/>
            <person name="Birren B."/>
        </authorList>
    </citation>
    <scope>NUCLEOTIDE SEQUENCE [LARGE SCALE GENOMIC DNA]</scope>
    <source>
        <strain evidence="2 3">JP610</strain>
    </source>
</reference>
<dbReference type="AlphaFoldDB" id="A0A0L0FRF6"/>
<feature type="compositionally biased region" description="Basic and acidic residues" evidence="1">
    <location>
        <begin position="15"/>
        <end position="35"/>
    </location>
</feature>